<reference evidence="2" key="1">
    <citation type="journal article" date="2005" name="Nature">
        <title>The map-based sequence of the rice genome.</title>
        <authorList>
            <consortium name="International rice genome sequencing project (IRGSP)"/>
            <person name="Matsumoto T."/>
            <person name="Wu J."/>
            <person name="Kanamori H."/>
            <person name="Katayose Y."/>
            <person name="Fujisawa M."/>
            <person name="Namiki N."/>
            <person name="Mizuno H."/>
            <person name="Yamamoto K."/>
            <person name="Antonio B.A."/>
            <person name="Baba T."/>
            <person name="Sakata K."/>
            <person name="Nagamura Y."/>
            <person name="Aoki H."/>
            <person name="Arikawa K."/>
            <person name="Arita K."/>
            <person name="Bito T."/>
            <person name="Chiden Y."/>
            <person name="Fujitsuka N."/>
            <person name="Fukunaka R."/>
            <person name="Hamada M."/>
            <person name="Harada C."/>
            <person name="Hayashi A."/>
            <person name="Hijishita S."/>
            <person name="Honda M."/>
            <person name="Hosokawa S."/>
            <person name="Ichikawa Y."/>
            <person name="Idonuma A."/>
            <person name="Iijima M."/>
            <person name="Ikeda M."/>
            <person name="Ikeno M."/>
            <person name="Ito K."/>
            <person name="Ito S."/>
            <person name="Ito T."/>
            <person name="Ito Y."/>
            <person name="Ito Y."/>
            <person name="Iwabuchi A."/>
            <person name="Kamiya K."/>
            <person name="Karasawa W."/>
            <person name="Kurita K."/>
            <person name="Katagiri S."/>
            <person name="Kikuta A."/>
            <person name="Kobayashi H."/>
            <person name="Kobayashi N."/>
            <person name="Machita K."/>
            <person name="Maehara T."/>
            <person name="Masukawa M."/>
            <person name="Mizubayashi T."/>
            <person name="Mukai Y."/>
            <person name="Nagasaki H."/>
            <person name="Nagata Y."/>
            <person name="Naito S."/>
            <person name="Nakashima M."/>
            <person name="Nakama Y."/>
            <person name="Nakamichi Y."/>
            <person name="Nakamura M."/>
            <person name="Meguro A."/>
            <person name="Negishi M."/>
            <person name="Ohta I."/>
            <person name="Ohta T."/>
            <person name="Okamoto M."/>
            <person name="Ono N."/>
            <person name="Saji S."/>
            <person name="Sakaguchi M."/>
            <person name="Sakai K."/>
            <person name="Shibata M."/>
            <person name="Shimokawa T."/>
            <person name="Song J."/>
            <person name="Takazaki Y."/>
            <person name="Terasawa K."/>
            <person name="Tsugane M."/>
            <person name="Tsuji K."/>
            <person name="Ueda S."/>
            <person name="Waki K."/>
            <person name="Yamagata H."/>
            <person name="Yamamoto M."/>
            <person name="Yamamoto S."/>
            <person name="Yamane H."/>
            <person name="Yoshiki S."/>
            <person name="Yoshihara R."/>
            <person name="Yukawa K."/>
            <person name="Zhong H."/>
            <person name="Yano M."/>
            <person name="Yuan Q."/>
            <person name="Ouyang S."/>
            <person name="Liu J."/>
            <person name="Jones K.M."/>
            <person name="Gansberger K."/>
            <person name="Moffat K."/>
            <person name="Hill J."/>
            <person name="Bera J."/>
            <person name="Fadrosh D."/>
            <person name="Jin S."/>
            <person name="Johri S."/>
            <person name="Kim M."/>
            <person name="Overton L."/>
            <person name="Reardon M."/>
            <person name="Tsitrin T."/>
            <person name="Vuong H."/>
            <person name="Weaver B."/>
            <person name="Ciecko A."/>
            <person name="Tallon L."/>
            <person name="Jackson J."/>
            <person name="Pai G."/>
            <person name="Aken S.V."/>
            <person name="Utterback T."/>
            <person name="Reidmuller S."/>
            <person name="Feldblyum T."/>
            <person name="Hsiao J."/>
            <person name="Zismann V."/>
            <person name="Iobst S."/>
            <person name="de Vazeille A.R."/>
            <person name="Buell C.R."/>
            <person name="Ying K."/>
            <person name="Li Y."/>
            <person name="Lu T."/>
            <person name="Huang Y."/>
            <person name="Zhao Q."/>
            <person name="Feng Q."/>
            <person name="Zhang L."/>
            <person name="Zhu J."/>
            <person name="Weng Q."/>
            <person name="Mu J."/>
            <person name="Lu Y."/>
            <person name="Fan D."/>
            <person name="Liu Y."/>
            <person name="Guan J."/>
            <person name="Zhang Y."/>
            <person name="Yu S."/>
            <person name="Liu X."/>
            <person name="Zhang Y."/>
            <person name="Hong G."/>
            <person name="Han B."/>
            <person name="Choisne N."/>
            <person name="Demange N."/>
            <person name="Orjeda G."/>
            <person name="Samain S."/>
            <person name="Cattolico L."/>
            <person name="Pelletier E."/>
            <person name="Couloux A."/>
            <person name="Segurens B."/>
            <person name="Wincker P."/>
            <person name="D'Hont A."/>
            <person name="Scarpelli C."/>
            <person name="Weissenbach J."/>
            <person name="Salanoubat M."/>
            <person name="Quetier F."/>
            <person name="Yu Y."/>
            <person name="Kim H.R."/>
            <person name="Rambo T."/>
            <person name="Currie J."/>
            <person name="Collura K."/>
            <person name="Luo M."/>
            <person name="Yang T."/>
            <person name="Ammiraju J.S.S."/>
            <person name="Engler F."/>
            <person name="Soderlund C."/>
            <person name="Wing R.A."/>
            <person name="Palmer L.E."/>
            <person name="de la Bastide M."/>
            <person name="Spiegel L."/>
            <person name="Nascimento L."/>
            <person name="Zutavern T."/>
            <person name="O'Shaughnessy A."/>
            <person name="Dike S."/>
            <person name="Dedhia N."/>
            <person name="Preston R."/>
            <person name="Balija V."/>
            <person name="McCombie W.R."/>
            <person name="Chow T."/>
            <person name="Chen H."/>
            <person name="Chung M."/>
            <person name="Chen C."/>
            <person name="Shaw J."/>
            <person name="Wu H."/>
            <person name="Hsiao K."/>
            <person name="Chao Y."/>
            <person name="Chu M."/>
            <person name="Cheng C."/>
            <person name="Hour A."/>
            <person name="Lee P."/>
            <person name="Lin S."/>
            <person name="Lin Y."/>
            <person name="Liou J."/>
            <person name="Liu S."/>
            <person name="Hsing Y."/>
            <person name="Raghuvanshi S."/>
            <person name="Mohanty A."/>
            <person name="Bharti A.K."/>
            <person name="Gaur A."/>
            <person name="Gupta V."/>
            <person name="Kumar D."/>
            <person name="Ravi V."/>
            <person name="Vij S."/>
            <person name="Kapur A."/>
            <person name="Khurana P."/>
            <person name="Khurana P."/>
            <person name="Khurana J.P."/>
            <person name="Tyagi A.K."/>
            <person name="Gaikwad K."/>
            <person name="Singh A."/>
            <person name="Dalal V."/>
            <person name="Srivastava S."/>
            <person name="Dixit A."/>
            <person name="Pal A.K."/>
            <person name="Ghazi I.A."/>
            <person name="Yadav M."/>
            <person name="Pandit A."/>
            <person name="Bhargava A."/>
            <person name="Sureshbabu K."/>
            <person name="Batra K."/>
            <person name="Sharma T.R."/>
            <person name="Mohapatra T."/>
            <person name="Singh N.K."/>
            <person name="Messing J."/>
            <person name="Nelson A.B."/>
            <person name="Fuks G."/>
            <person name="Kavchok S."/>
            <person name="Keizer G."/>
            <person name="Linton E."/>
            <person name="Llaca V."/>
            <person name="Song R."/>
            <person name="Tanyolac B."/>
            <person name="Young S."/>
            <person name="Ho-Il K."/>
            <person name="Hahn J.H."/>
            <person name="Sangsakoo G."/>
            <person name="Vanavichit A."/>
            <person name="de Mattos Luiz.A.T."/>
            <person name="Zimmer P.D."/>
            <person name="Malone G."/>
            <person name="Dellagostin O."/>
            <person name="de Oliveira A.C."/>
            <person name="Bevan M."/>
            <person name="Bancroft I."/>
            <person name="Minx P."/>
            <person name="Cordum H."/>
            <person name="Wilson R."/>
            <person name="Cheng Z."/>
            <person name="Jin W."/>
            <person name="Jiang J."/>
            <person name="Leong S.A."/>
            <person name="Iwama H."/>
            <person name="Gojobori T."/>
            <person name="Itoh T."/>
            <person name="Niimura Y."/>
            <person name="Fujii Y."/>
            <person name="Habara T."/>
            <person name="Sakai H."/>
            <person name="Sato Y."/>
            <person name="Wilson G."/>
            <person name="Kumar K."/>
            <person name="McCouch S."/>
            <person name="Juretic N."/>
            <person name="Hoen D."/>
            <person name="Wright S."/>
            <person name="Bruskiewich R."/>
            <person name="Bureau T."/>
            <person name="Miyao A."/>
            <person name="Hirochika H."/>
            <person name="Nishikawa T."/>
            <person name="Kadowaki K."/>
            <person name="Sugiura M."/>
            <person name="Burr B."/>
            <person name="Sasaki T."/>
        </authorList>
    </citation>
    <scope>NUCLEOTIDE SEQUENCE [LARGE SCALE GENOMIC DNA]</scope>
    <source>
        <strain evidence="2">cv. Nipponbare</strain>
    </source>
</reference>
<organism evidence="1 2">
    <name type="scientific">Oryza sativa subsp. japonica</name>
    <name type="common">Rice</name>
    <dbReference type="NCBI Taxonomy" id="39947"/>
    <lineage>
        <taxon>Eukaryota</taxon>
        <taxon>Viridiplantae</taxon>
        <taxon>Streptophyta</taxon>
        <taxon>Embryophyta</taxon>
        <taxon>Tracheophyta</taxon>
        <taxon>Spermatophyta</taxon>
        <taxon>Magnoliopsida</taxon>
        <taxon>Liliopsida</taxon>
        <taxon>Poales</taxon>
        <taxon>Poaceae</taxon>
        <taxon>BOP clade</taxon>
        <taxon>Oryzoideae</taxon>
        <taxon>Oryzeae</taxon>
        <taxon>Oryzinae</taxon>
        <taxon>Oryza</taxon>
        <taxon>Oryza sativa</taxon>
    </lineage>
</organism>
<proteinExistence type="predicted"/>
<gene>
    <name evidence="1" type="ordered locus">Os01g0312600</name>
    <name evidence="1" type="ORF">OSNPB_010312600</name>
</gene>
<protein>
    <submittedName>
        <fullName evidence="1">Os01g0312600 protein</fullName>
    </submittedName>
</protein>
<evidence type="ECO:0000313" key="2">
    <source>
        <dbReference type="Proteomes" id="UP000059680"/>
    </source>
</evidence>
<dbReference type="EMBL" id="AP014957">
    <property type="protein sequence ID" value="BAS71791.1"/>
    <property type="molecule type" value="Genomic_DNA"/>
</dbReference>
<reference evidence="1 2" key="2">
    <citation type="journal article" date="2013" name="Plant Cell Physiol.">
        <title>Rice Annotation Project Database (RAP-DB): an integrative and interactive database for rice genomics.</title>
        <authorList>
            <person name="Sakai H."/>
            <person name="Lee S.S."/>
            <person name="Tanaka T."/>
            <person name="Numa H."/>
            <person name="Kim J."/>
            <person name="Kawahara Y."/>
            <person name="Wakimoto H."/>
            <person name="Yang C.C."/>
            <person name="Iwamoto M."/>
            <person name="Abe T."/>
            <person name="Yamada Y."/>
            <person name="Muto A."/>
            <person name="Inokuchi H."/>
            <person name="Ikemura T."/>
            <person name="Matsumoto T."/>
            <person name="Sasaki T."/>
            <person name="Itoh T."/>
        </authorList>
    </citation>
    <scope>NUCLEOTIDE SEQUENCE [LARGE SCALE GENOMIC DNA]</scope>
    <source>
        <strain evidence="2">cv. Nipponbare</strain>
    </source>
</reference>
<dbReference type="FunCoup" id="A0A0P0V1P5">
    <property type="interactions" value="6"/>
</dbReference>
<dbReference type="eggNOG" id="ENOG502STIG">
    <property type="taxonomic scope" value="Eukaryota"/>
</dbReference>
<keyword evidence="2" id="KW-1185">Reference proteome</keyword>
<name>A0A0P0V1P5_ORYSJ</name>
<dbReference type="InParanoid" id="A0A0P0V1P5"/>
<accession>A0A0P0V1P5</accession>
<sequence>EPYVAVDEVADGEGARLRRAGDDAVALPLDPVGRGGPGAGVLVLAVVERVEREVAAPLEPPGGVDDAVELRLHEHRAGVLLPGAAEVGLEAGLDGEEVGGGGHLALLDGDAGVLVGVLPPLRGVDVALVGERAARVEVAALEDDGGVAEDEVDGAVDVALAEELAEGVDVEGVLVADEAAPVERRQVGAHAQRHRLVLRRAGRVLDRQVAGQEVVAHHSCTTITPNN</sequence>
<evidence type="ECO:0000313" key="1">
    <source>
        <dbReference type="EMBL" id="BAS71791.1"/>
    </source>
</evidence>
<reference evidence="1 2" key="3">
    <citation type="journal article" date="2013" name="Rice">
        <title>Improvement of the Oryza sativa Nipponbare reference genome using next generation sequence and optical map data.</title>
        <authorList>
            <person name="Kawahara Y."/>
            <person name="de la Bastide M."/>
            <person name="Hamilton J.P."/>
            <person name="Kanamori H."/>
            <person name="McCombie W.R."/>
            <person name="Ouyang S."/>
            <person name="Schwartz D.C."/>
            <person name="Tanaka T."/>
            <person name="Wu J."/>
            <person name="Zhou S."/>
            <person name="Childs K.L."/>
            <person name="Davidson R.M."/>
            <person name="Lin H."/>
            <person name="Quesada-Ocampo L."/>
            <person name="Vaillancourt B."/>
            <person name="Sakai H."/>
            <person name="Lee S.S."/>
            <person name="Kim J."/>
            <person name="Numa H."/>
            <person name="Itoh T."/>
            <person name="Buell C.R."/>
            <person name="Matsumoto T."/>
        </authorList>
    </citation>
    <scope>NUCLEOTIDE SEQUENCE [LARGE SCALE GENOMIC DNA]</scope>
    <source>
        <strain evidence="2">cv. Nipponbare</strain>
    </source>
</reference>
<dbReference type="AlphaFoldDB" id="A0A0P0V1P5"/>
<feature type="non-terminal residue" evidence="1">
    <location>
        <position position="1"/>
    </location>
</feature>
<dbReference type="Gramene" id="Os01t0312600-00">
    <property type="protein sequence ID" value="Os01t0312600-00"/>
    <property type="gene ID" value="Os01g0312600"/>
</dbReference>
<dbReference type="Proteomes" id="UP000059680">
    <property type="component" value="Chromosome 1"/>
</dbReference>
<dbReference type="PaxDb" id="39947-A0A0P0V1P5"/>